<dbReference type="Proteomes" id="UP000095280">
    <property type="component" value="Unplaced"/>
</dbReference>
<sequence>MTGEYRRSFENTLLSIGLNLLGTELGEDTVPSTRETDGDRDLILLAMVAAAAVEAPARLCQSALFAAQIVFLGLTSCSWCFRTQVQAMVGSGNNVGSVVGAAWWPVARADFILSPPNRLMQSDRLRVQIRTSATRHVWALLRMRTERAEGALTKKMVNWQKMRSFEYLTKTGMCNVDLVQVLQAYLPQYRTQQLLQPLPEGVSHQKVVLEAIEEYLAMWMTKFYPEVWPYSYRSILWTVSYR</sequence>
<reference evidence="2" key="1">
    <citation type="submission" date="2016-11" db="UniProtKB">
        <authorList>
            <consortium name="WormBaseParasite"/>
        </authorList>
    </citation>
    <scope>IDENTIFICATION</scope>
</reference>
<evidence type="ECO:0000313" key="2">
    <source>
        <dbReference type="WBParaSite" id="maker-unitig_23544-snap-gene-0.3-mRNA-1"/>
    </source>
</evidence>
<proteinExistence type="predicted"/>
<dbReference type="AlphaFoldDB" id="A0A1I8F7G3"/>
<accession>A0A1I8F7G3</accession>
<keyword evidence="1" id="KW-1185">Reference proteome</keyword>
<name>A0A1I8F7G3_9PLAT</name>
<dbReference type="WBParaSite" id="maker-unitig_23544-snap-gene-0.3-mRNA-1">
    <property type="protein sequence ID" value="maker-unitig_23544-snap-gene-0.3-mRNA-1"/>
    <property type="gene ID" value="maker-unitig_23544-snap-gene-0.3"/>
</dbReference>
<protein>
    <submittedName>
        <fullName evidence="2">Uncharacterized protein</fullName>
    </submittedName>
</protein>
<evidence type="ECO:0000313" key="1">
    <source>
        <dbReference type="Proteomes" id="UP000095280"/>
    </source>
</evidence>
<organism evidence="1 2">
    <name type="scientific">Macrostomum lignano</name>
    <dbReference type="NCBI Taxonomy" id="282301"/>
    <lineage>
        <taxon>Eukaryota</taxon>
        <taxon>Metazoa</taxon>
        <taxon>Spiralia</taxon>
        <taxon>Lophotrochozoa</taxon>
        <taxon>Platyhelminthes</taxon>
        <taxon>Rhabditophora</taxon>
        <taxon>Macrostomorpha</taxon>
        <taxon>Macrostomida</taxon>
        <taxon>Macrostomidae</taxon>
        <taxon>Macrostomum</taxon>
    </lineage>
</organism>